<dbReference type="Gene3D" id="3.30.40.10">
    <property type="entry name" value="Zinc/RING finger domain, C3HC4 (zinc finger)"/>
    <property type="match status" value="1"/>
</dbReference>
<dbReference type="PANTHER" id="PTHR33395">
    <property type="entry name" value="TRANSCRIPTASE, PUTATIVE-RELATED-RELATED"/>
    <property type="match status" value="1"/>
</dbReference>
<dbReference type="Proteomes" id="UP000596742">
    <property type="component" value="Unassembled WGS sequence"/>
</dbReference>
<dbReference type="SUPFAM" id="SSF57903">
    <property type="entry name" value="FYVE/PHD zinc finger"/>
    <property type="match status" value="1"/>
</dbReference>
<dbReference type="InterPro" id="IPR013083">
    <property type="entry name" value="Znf_RING/FYVE/PHD"/>
</dbReference>
<dbReference type="InterPro" id="IPR043502">
    <property type="entry name" value="DNA/RNA_pol_sf"/>
</dbReference>
<proteinExistence type="predicted"/>
<dbReference type="OrthoDB" id="9390935at2759"/>
<evidence type="ECO:0000259" key="1">
    <source>
        <dbReference type="PROSITE" id="PS50878"/>
    </source>
</evidence>
<dbReference type="EMBL" id="UYJE01005478">
    <property type="protein sequence ID" value="VDI37659.1"/>
    <property type="molecule type" value="Genomic_DNA"/>
</dbReference>
<dbReference type="InterPro" id="IPR000477">
    <property type="entry name" value="RT_dom"/>
</dbReference>
<comment type="caution">
    <text evidence="2">The sequence shown here is derived from an EMBL/GenBank/DDBJ whole genome shotgun (WGS) entry which is preliminary data.</text>
</comment>
<dbReference type="SUPFAM" id="SSF56672">
    <property type="entry name" value="DNA/RNA polymerases"/>
    <property type="match status" value="1"/>
</dbReference>
<dbReference type="PANTHER" id="PTHR33395:SF22">
    <property type="entry name" value="REVERSE TRANSCRIPTASE DOMAIN-CONTAINING PROTEIN"/>
    <property type="match status" value="1"/>
</dbReference>
<dbReference type="GO" id="GO:0031012">
    <property type="term" value="C:extracellular matrix"/>
    <property type="evidence" value="ECO:0007669"/>
    <property type="project" value="TreeGrafter"/>
</dbReference>
<accession>A0A8B6ENQ2</accession>
<dbReference type="PROSITE" id="PS50878">
    <property type="entry name" value="RT_POL"/>
    <property type="match status" value="1"/>
</dbReference>
<dbReference type="GO" id="GO:0007508">
    <property type="term" value="P:larval heart development"/>
    <property type="evidence" value="ECO:0007669"/>
    <property type="project" value="TreeGrafter"/>
</dbReference>
<gene>
    <name evidence="2" type="ORF">MGAL_10B007132</name>
</gene>
<keyword evidence="3" id="KW-1185">Reference proteome</keyword>
<organism evidence="2 3">
    <name type="scientific">Mytilus galloprovincialis</name>
    <name type="common">Mediterranean mussel</name>
    <dbReference type="NCBI Taxonomy" id="29158"/>
    <lineage>
        <taxon>Eukaryota</taxon>
        <taxon>Metazoa</taxon>
        <taxon>Spiralia</taxon>
        <taxon>Lophotrochozoa</taxon>
        <taxon>Mollusca</taxon>
        <taxon>Bivalvia</taxon>
        <taxon>Autobranchia</taxon>
        <taxon>Pteriomorphia</taxon>
        <taxon>Mytilida</taxon>
        <taxon>Mytiloidea</taxon>
        <taxon>Mytilidae</taxon>
        <taxon>Mytilinae</taxon>
        <taxon>Mytilus</taxon>
    </lineage>
</organism>
<dbReference type="CDD" id="cd01650">
    <property type="entry name" value="RT_nLTR_like"/>
    <property type="match status" value="1"/>
</dbReference>
<dbReference type="Pfam" id="PF00078">
    <property type="entry name" value="RVT_1"/>
    <property type="match status" value="1"/>
</dbReference>
<sequence length="405" mass="46604">MKEGWSCKSCQKVFKGEDDKIVQCEYCTFYYCNQCLKLSDDDYEHFKSPALHWFCAACETKVMKNLRTDHEVEARCAKFLEAMEGRVSKLEEQIKNKVDESKVKDLIQELASSTDTNEAAAKVVESVNQKVSDLRDSALREKNIIIFDIHKTENNTLTVASSDSDKAEVLADFFSSVFTNENDNNMPAMEKVDYSHQSSDDLFNKEEVRKLLLNLNITKSPGPDRVHPKLLFELASVVDKPLCMIFNSSFVNGEVPEDWKIAIITALFKKGDKKSASNYRPVSLTSILCKIMEKLIRKRIIEHMDRQNLFSNQQFGFMGGRSTSLQLLKVLDKWTKVLDKGGILHSVYMDFMKAFDKVPHMRLLHKIKHYAEYEILSGSEKRTIKYNDEVEQNILVQQCQRSEDP</sequence>
<evidence type="ECO:0000313" key="3">
    <source>
        <dbReference type="Proteomes" id="UP000596742"/>
    </source>
</evidence>
<dbReference type="GO" id="GO:0061343">
    <property type="term" value="P:cell adhesion involved in heart morphogenesis"/>
    <property type="evidence" value="ECO:0007669"/>
    <property type="project" value="TreeGrafter"/>
</dbReference>
<name>A0A8B6ENQ2_MYTGA</name>
<dbReference type="AlphaFoldDB" id="A0A8B6ENQ2"/>
<evidence type="ECO:0000313" key="2">
    <source>
        <dbReference type="EMBL" id="VDI37659.1"/>
    </source>
</evidence>
<feature type="domain" description="Reverse transcriptase" evidence="1">
    <location>
        <begin position="248"/>
        <end position="405"/>
    </location>
</feature>
<reference evidence="2" key="1">
    <citation type="submission" date="2018-11" db="EMBL/GenBank/DDBJ databases">
        <authorList>
            <person name="Alioto T."/>
            <person name="Alioto T."/>
        </authorList>
    </citation>
    <scope>NUCLEOTIDE SEQUENCE</scope>
</reference>
<dbReference type="InterPro" id="IPR011011">
    <property type="entry name" value="Znf_FYVE_PHD"/>
</dbReference>
<protein>
    <recommendedName>
        <fullName evidence="1">Reverse transcriptase domain-containing protein</fullName>
    </recommendedName>
</protein>